<organism evidence="1 2">
    <name type="scientific">Neophaeococcomyces mojaviensis</name>
    <dbReference type="NCBI Taxonomy" id="3383035"/>
    <lineage>
        <taxon>Eukaryota</taxon>
        <taxon>Fungi</taxon>
        <taxon>Dikarya</taxon>
        <taxon>Ascomycota</taxon>
        <taxon>Pezizomycotina</taxon>
        <taxon>Eurotiomycetes</taxon>
        <taxon>Chaetothyriomycetidae</taxon>
        <taxon>Chaetothyriales</taxon>
        <taxon>Chaetothyriales incertae sedis</taxon>
        <taxon>Neophaeococcomyces</taxon>
    </lineage>
</organism>
<evidence type="ECO:0000313" key="2">
    <source>
        <dbReference type="Proteomes" id="UP001172386"/>
    </source>
</evidence>
<proteinExistence type="predicted"/>
<dbReference type="EMBL" id="JAPDRQ010000031">
    <property type="protein sequence ID" value="KAJ9660453.1"/>
    <property type="molecule type" value="Genomic_DNA"/>
</dbReference>
<comment type="caution">
    <text evidence="1">The sequence shown here is derived from an EMBL/GenBank/DDBJ whole genome shotgun (WGS) entry which is preliminary data.</text>
</comment>
<protein>
    <submittedName>
        <fullName evidence="1">Uncharacterized protein</fullName>
    </submittedName>
</protein>
<accession>A0ACC3AEC9</accession>
<dbReference type="Proteomes" id="UP001172386">
    <property type="component" value="Unassembled WGS sequence"/>
</dbReference>
<reference evidence="1" key="1">
    <citation type="submission" date="2022-10" db="EMBL/GenBank/DDBJ databases">
        <title>Culturing micro-colonial fungi from biological soil crusts in the Mojave desert and describing Neophaeococcomyces mojavensis, and introducing the new genera and species Taxawa tesnikishii.</title>
        <authorList>
            <person name="Kurbessoian T."/>
            <person name="Stajich J.E."/>
        </authorList>
    </citation>
    <scope>NUCLEOTIDE SEQUENCE</scope>
    <source>
        <strain evidence="1">JES_112</strain>
    </source>
</reference>
<name>A0ACC3AEC9_9EURO</name>
<gene>
    <name evidence="1" type="ORF">H2198_002571</name>
</gene>
<keyword evidence="2" id="KW-1185">Reference proteome</keyword>
<sequence length="199" mass="21698">MGSLPFLPNPALYTNEKQEVSDVHFWKSGSIGTIKVNSDYVLGREGAGEVICADEDIPYLQIGDRVDIEPGVPRGQKQCQKCSTGNYNLCSKVAFTGAPPFDGSIWRYHVHISGDWFSLFRNFLHKLPETFSFSDGGLLRPLSVVLLAFERSPVIIGEPKVICGAGPIGLIALAVAKASGAFPIIITDVDENRLKFAKE</sequence>
<evidence type="ECO:0000313" key="1">
    <source>
        <dbReference type="EMBL" id="KAJ9660453.1"/>
    </source>
</evidence>